<dbReference type="Gene3D" id="3.40.50.150">
    <property type="entry name" value="Vaccinia Virus protein VP39"/>
    <property type="match status" value="1"/>
</dbReference>
<dbReference type="GO" id="GO:0032259">
    <property type="term" value="P:methylation"/>
    <property type="evidence" value="ECO:0007669"/>
    <property type="project" value="UniProtKB-KW"/>
</dbReference>
<dbReference type="EMBL" id="CP013650">
    <property type="protein sequence ID" value="ALT00311.1"/>
    <property type="molecule type" value="Genomic_DNA"/>
</dbReference>
<dbReference type="CDD" id="cd02440">
    <property type="entry name" value="AdoMet_MTases"/>
    <property type="match status" value="1"/>
</dbReference>
<dbReference type="GO" id="GO:0008168">
    <property type="term" value="F:methyltransferase activity"/>
    <property type="evidence" value="ECO:0007669"/>
    <property type="project" value="UniProtKB-KW"/>
</dbReference>
<dbReference type="KEGG" id="lal:AT746_03875"/>
<reference evidence="2 3" key="1">
    <citation type="submission" date="2015-12" db="EMBL/GenBank/DDBJ databases">
        <title>Complete genome of Lacimicrobium alkaliphilum KCTC 32984.</title>
        <authorList>
            <person name="Kim S.-G."/>
            <person name="Lee Y.-J."/>
        </authorList>
    </citation>
    <scope>NUCLEOTIDE SEQUENCE [LARGE SCALE GENOMIC DNA]</scope>
    <source>
        <strain evidence="2 3">YelD216</strain>
    </source>
</reference>
<organism evidence="2 3">
    <name type="scientific">Lacimicrobium alkaliphilum</name>
    <dbReference type="NCBI Taxonomy" id="1526571"/>
    <lineage>
        <taxon>Bacteria</taxon>
        <taxon>Pseudomonadati</taxon>
        <taxon>Pseudomonadota</taxon>
        <taxon>Gammaproteobacteria</taxon>
        <taxon>Alteromonadales</taxon>
        <taxon>Alteromonadaceae</taxon>
        <taxon>Lacimicrobium</taxon>
    </lineage>
</organism>
<keyword evidence="2" id="KW-0489">Methyltransferase</keyword>
<proteinExistence type="predicted"/>
<dbReference type="InterPro" id="IPR025714">
    <property type="entry name" value="Methyltranfer_dom"/>
</dbReference>
<dbReference type="PANTHER" id="PTHR43861">
    <property type="entry name" value="TRANS-ACONITATE 2-METHYLTRANSFERASE-RELATED"/>
    <property type="match status" value="1"/>
</dbReference>
<evidence type="ECO:0000313" key="2">
    <source>
        <dbReference type="EMBL" id="ALT00311.1"/>
    </source>
</evidence>
<sequence length="218" mass="24297">MQQIARFWDRHARRYADSPIADIPSYEHKLQKTREYFHADTRILELGCGTGSTALLHASFVAHILATDVSAKMLEIAREKATALAIDNVSFKQAEACDVEIAEPVDMVMTMSLLHLLADKEALIKKIYCWLKPGGVFVSSTVCLADSRWRYIRYVAPLARKLGLMPLLKIFSEAELKGSLLSAGFEIDYCWKPQKGMAVFMVAKKPQVTSTSAGTALK</sequence>
<dbReference type="SUPFAM" id="SSF53335">
    <property type="entry name" value="S-adenosyl-L-methionine-dependent methyltransferases"/>
    <property type="match status" value="1"/>
</dbReference>
<keyword evidence="3" id="KW-1185">Reference proteome</keyword>
<accession>A0A0U2JJZ0</accession>
<dbReference type="PANTHER" id="PTHR43861:SF1">
    <property type="entry name" value="TRANS-ACONITATE 2-METHYLTRANSFERASE"/>
    <property type="match status" value="1"/>
</dbReference>
<evidence type="ECO:0000313" key="3">
    <source>
        <dbReference type="Proteomes" id="UP000068447"/>
    </source>
</evidence>
<protein>
    <submittedName>
        <fullName evidence="2">SAM-dependent methyltransferase</fullName>
    </submittedName>
</protein>
<dbReference type="InterPro" id="IPR029063">
    <property type="entry name" value="SAM-dependent_MTases_sf"/>
</dbReference>
<dbReference type="OrthoDB" id="5642573at2"/>
<evidence type="ECO:0000259" key="1">
    <source>
        <dbReference type="Pfam" id="PF13847"/>
    </source>
</evidence>
<keyword evidence="2" id="KW-0808">Transferase</keyword>
<dbReference type="AlphaFoldDB" id="A0A0U2JJZ0"/>
<dbReference type="Pfam" id="PF13847">
    <property type="entry name" value="Methyltransf_31"/>
    <property type="match status" value="1"/>
</dbReference>
<dbReference type="Proteomes" id="UP000068447">
    <property type="component" value="Chromosome"/>
</dbReference>
<dbReference type="RefSeq" id="WP_062483935.1">
    <property type="nucleotide sequence ID" value="NZ_CP013650.1"/>
</dbReference>
<gene>
    <name evidence="2" type="ORF">AT746_03875</name>
</gene>
<name>A0A0U2JJZ0_9ALTE</name>
<feature type="domain" description="Methyltransferase" evidence="1">
    <location>
        <begin position="38"/>
        <end position="144"/>
    </location>
</feature>